<dbReference type="InParanoid" id="A0A2K2DU85"/>
<organism evidence="1">
    <name type="scientific">Brachypodium distachyon</name>
    <name type="common">Purple false brome</name>
    <name type="synonym">Trachynia distachya</name>
    <dbReference type="NCBI Taxonomy" id="15368"/>
    <lineage>
        <taxon>Eukaryota</taxon>
        <taxon>Viridiplantae</taxon>
        <taxon>Streptophyta</taxon>
        <taxon>Embryophyta</taxon>
        <taxon>Tracheophyta</taxon>
        <taxon>Spermatophyta</taxon>
        <taxon>Magnoliopsida</taxon>
        <taxon>Liliopsida</taxon>
        <taxon>Poales</taxon>
        <taxon>Poaceae</taxon>
        <taxon>BOP clade</taxon>
        <taxon>Pooideae</taxon>
        <taxon>Stipodae</taxon>
        <taxon>Brachypodieae</taxon>
        <taxon>Brachypodium</taxon>
    </lineage>
</organism>
<dbReference type="AlphaFoldDB" id="A0A2K2DU85"/>
<dbReference type="Proteomes" id="UP000008810">
    <property type="component" value="Chromosome 1"/>
</dbReference>
<dbReference type="EMBL" id="CM000880">
    <property type="protein sequence ID" value="PNT77838.1"/>
    <property type="molecule type" value="Genomic_DNA"/>
</dbReference>
<keyword evidence="3" id="KW-1185">Reference proteome</keyword>
<gene>
    <name evidence="1" type="ORF">BRADI_1g69393v3</name>
</gene>
<reference evidence="1 2" key="1">
    <citation type="journal article" date="2010" name="Nature">
        <title>Genome sequencing and analysis of the model grass Brachypodium distachyon.</title>
        <authorList>
            <consortium name="International Brachypodium Initiative"/>
        </authorList>
    </citation>
    <scope>NUCLEOTIDE SEQUENCE [LARGE SCALE GENOMIC DNA]</scope>
    <source>
        <strain evidence="1 2">Bd21</strain>
    </source>
</reference>
<evidence type="ECO:0000313" key="1">
    <source>
        <dbReference type="EMBL" id="PNT77838.1"/>
    </source>
</evidence>
<reference evidence="1" key="2">
    <citation type="submission" date="2017-06" db="EMBL/GenBank/DDBJ databases">
        <title>WGS assembly of Brachypodium distachyon.</title>
        <authorList>
            <consortium name="The International Brachypodium Initiative"/>
            <person name="Lucas S."/>
            <person name="Harmon-Smith M."/>
            <person name="Lail K."/>
            <person name="Tice H."/>
            <person name="Grimwood J."/>
            <person name="Bruce D."/>
            <person name="Barry K."/>
            <person name="Shu S."/>
            <person name="Lindquist E."/>
            <person name="Wang M."/>
            <person name="Pitluck S."/>
            <person name="Vogel J.P."/>
            <person name="Garvin D.F."/>
            <person name="Mockler T.C."/>
            <person name="Schmutz J."/>
            <person name="Rokhsar D."/>
            <person name="Bevan M.W."/>
        </authorList>
    </citation>
    <scope>NUCLEOTIDE SEQUENCE</scope>
    <source>
        <strain evidence="1">Bd21</strain>
    </source>
</reference>
<protein>
    <submittedName>
        <fullName evidence="1 2">Uncharacterized protein</fullName>
    </submittedName>
</protein>
<sequence length="94" mass="10169">MDITLVTMCSLSTDTHLSTIADAASTYLPAPWFQIRATVVAWLTLQACGGACRQGSSAAARWPIPFAICSYHGFNRHHGFRRSQVSTQVVALDG</sequence>
<name>A0A2K2DU85_BRADI</name>
<proteinExistence type="predicted"/>
<reference evidence="2" key="3">
    <citation type="submission" date="2018-08" db="UniProtKB">
        <authorList>
            <consortium name="EnsemblPlants"/>
        </authorList>
    </citation>
    <scope>IDENTIFICATION</scope>
    <source>
        <strain evidence="2">cv. Bd21</strain>
    </source>
</reference>
<dbReference type="Gramene" id="PNT77838">
    <property type="protein sequence ID" value="PNT77838"/>
    <property type="gene ID" value="BRADI_1g69393v3"/>
</dbReference>
<dbReference type="EnsemblPlants" id="PNT77838">
    <property type="protein sequence ID" value="PNT77838"/>
    <property type="gene ID" value="BRADI_1g69393v3"/>
</dbReference>
<evidence type="ECO:0000313" key="2">
    <source>
        <dbReference type="EnsemblPlants" id="PNT77838"/>
    </source>
</evidence>
<accession>A0A2K2DU85</accession>
<evidence type="ECO:0000313" key="3">
    <source>
        <dbReference type="Proteomes" id="UP000008810"/>
    </source>
</evidence>